<dbReference type="AlphaFoldDB" id="E0UNP5"/>
<geneLocation type="plasmid" evidence="1 2">
    <name>Cy782203</name>
</geneLocation>
<protein>
    <submittedName>
        <fullName evidence="1">Uncharacterized protein</fullName>
    </submittedName>
</protein>
<name>E0UNP5_GLOV7</name>
<dbReference type="KEGG" id="cyj:Cyan7822_6937"/>
<dbReference type="Proteomes" id="UP000008206">
    <property type="component" value="Plasmid Cy782203"/>
</dbReference>
<dbReference type="HOGENOM" id="CLU_1710235_0_0_3"/>
<dbReference type="RefSeq" id="WP_013325699.1">
    <property type="nucleotide sequence ID" value="NC_014502.1"/>
</dbReference>
<evidence type="ECO:0000313" key="2">
    <source>
        <dbReference type="Proteomes" id="UP000008206"/>
    </source>
</evidence>
<keyword evidence="2" id="KW-1185">Reference proteome</keyword>
<evidence type="ECO:0000313" key="1">
    <source>
        <dbReference type="EMBL" id="ADN18575.1"/>
    </source>
</evidence>
<keyword evidence="1" id="KW-0614">Plasmid</keyword>
<dbReference type="OrthoDB" id="9851417at2"/>
<sequence>MASPIVATYSLGFASFLELAPSLRTQGAKFYTEAEGTNRILKFTKLPLLAQNLLSLAEPELTDDDTMIMPIEEFNKLKEEALASFNLETTETSSSPLSTIEEQVNLTTSELSKLTKAQLIKLAAKNNIELPKTVKTRKNQLVEFLASLIPAAR</sequence>
<accession>E0UNP5</accession>
<gene>
    <name evidence="1" type="ordered locus">Cyan7822_6937</name>
</gene>
<dbReference type="EMBL" id="CP002201">
    <property type="protein sequence ID" value="ADN18575.1"/>
    <property type="molecule type" value="Genomic_DNA"/>
</dbReference>
<reference evidence="2" key="1">
    <citation type="journal article" date="2011" name="MBio">
        <title>Novel metabolic attributes of the genus Cyanothece, comprising a group of unicellular nitrogen-fixing Cyanobacteria.</title>
        <authorList>
            <person name="Bandyopadhyay A."/>
            <person name="Elvitigala T."/>
            <person name="Welsh E."/>
            <person name="Stockel J."/>
            <person name="Liberton M."/>
            <person name="Min H."/>
            <person name="Sherman L.A."/>
            <person name="Pakrasi H.B."/>
        </authorList>
    </citation>
    <scope>NUCLEOTIDE SEQUENCE [LARGE SCALE GENOMIC DNA]</scope>
    <source>
        <strain evidence="2">PCC 7822</strain>
        <plasmid evidence="2">Cy782203</plasmid>
    </source>
</reference>
<proteinExistence type="predicted"/>
<organism evidence="1 2">
    <name type="scientific">Gloeothece verrucosa (strain PCC 7822)</name>
    <name type="common">Cyanothece sp. (strain PCC 7822)</name>
    <dbReference type="NCBI Taxonomy" id="497965"/>
    <lineage>
        <taxon>Bacteria</taxon>
        <taxon>Bacillati</taxon>
        <taxon>Cyanobacteriota</taxon>
        <taxon>Cyanophyceae</taxon>
        <taxon>Oscillatoriophycideae</taxon>
        <taxon>Chroococcales</taxon>
        <taxon>Aphanothecaceae</taxon>
        <taxon>Gloeothece</taxon>
        <taxon>Gloeothece verrucosa</taxon>
    </lineage>
</organism>